<evidence type="ECO:0000313" key="2">
    <source>
        <dbReference type="Proteomes" id="UP000317494"/>
    </source>
</evidence>
<accession>A0A507CLR0</accession>
<dbReference type="Proteomes" id="UP000317494">
    <property type="component" value="Unassembled WGS sequence"/>
</dbReference>
<evidence type="ECO:0000313" key="1">
    <source>
        <dbReference type="EMBL" id="TPX39574.1"/>
    </source>
</evidence>
<keyword evidence="2" id="KW-1185">Reference proteome</keyword>
<protein>
    <submittedName>
        <fullName evidence="1">Uncharacterized protein</fullName>
    </submittedName>
</protein>
<dbReference type="EMBL" id="QEAN01000348">
    <property type="protein sequence ID" value="TPX39574.1"/>
    <property type="molecule type" value="Genomic_DNA"/>
</dbReference>
<organism evidence="1 2">
    <name type="scientific">Synchytrium endobioticum</name>
    <dbReference type="NCBI Taxonomy" id="286115"/>
    <lineage>
        <taxon>Eukaryota</taxon>
        <taxon>Fungi</taxon>
        <taxon>Fungi incertae sedis</taxon>
        <taxon>Chytridiomycota</taxon>
        <taxon>Chytridiomycota incertae sedis</taxon>
        <taxon>Chytridiomycetes</taxon>
        <taxon>Synchytriales</taxon>
        <taxon>Synchytriaceae</taxon>
        <taxon>Synchytrium</taxon>
    </lineage>
</organism>
<sequence length="114" mass="13129">MQVITIKTNHNALSSNHNLIKFVILPLDNQNLKPCFFFNRRLTVSPSEPHSLLSNRRVPNVETLSREYRGTVHITPFLKTLETRARSLRESLWLAGLHTPKLCRASMEPSQKPQ</sequence>
<dbReference type="AlphaFoldDB" id="A0A507CLR0"/>
<gene>
    <name evidence="1" type="ORF">SeMB42_g06324</name>
</gene>
<dbReference type="VEuPathDB" id="FungiDB:SeMB42_g06324"/>
<proteinExistence type="predicted"/>
<comment type="caution">
    <text evidence="1">The sequence shown here is derived from an EMBL/GenBank/DDBJ whole genome shotgun (WGS) entry which is preliminary data.</text>
</comment>
<name>A0A507CLR0_9FUNG</name>
<reference evidence="1 2" key="1">
    <citation type="journal article" date="2019" name="Sci. Rep.">
        <title>Comparative genomics of chytrid fungi reveal insights into the obligate biotrophic and pathogenic lifestyle of Synchytrium endobioticum.</title>
        <authorList>
            <person name="van de Vossenberg B.T.L.H."/>
            <person name="Warris S."/>
            <person name="Nguyen H.D.T."/>
            <person name="van Gent-Pelzer M.P.E."/>
            <person name="Joly D.L."/>
            <person name="van de Geest H.C."/>
            <person name="Bonants P.J.M."/>
            <person name="Smith D.S."/>
            <person name="Levesque C.A."/>
            <person name="van der Lee T.A.J."/>
        </authorList>
    </citation>
    <scope>NUCLEOTIDE SEQUENCE [LARGE SCALE GENOMIC DNA]</scope>
    <source>
        <strain evidence="1 2">MB42</strain>
    </source>
</reference>